<dbReference type="eggNOG" id="ENOG502Z89J">
    <property type="taxonomic scope" value="Bacteria"/>
</dbReference>
<organism evidence="1 2">
    <name type="scientific">Aliiglaciecola lipolytica E3</name>
    <dbReference type="NCBI Taxonomy" id="1127673"/>
    <lineage>
        <taxon>Bacteria</taxon>
        <taxon>Pseudomonadati</taxon>
        <taxon>Pseudomonadota</taxon>
        <taxon>Gammaproteobacteria</taxon>
        <taxon>Alteromonadales</taxon>
        <taxon>Alteromonadaceae</taxon>
        <taxon>Aliiglaciecola</taxon>
    </lineage>
</organism>
<gene>
    <name evidence="1" type="ORF">GLIP_0213</name>
</gene>
<proteinExistence type="predicted"/>
<accession>K6Y3N7</accession>
<keyword evidence="2" id="KW-1185">Reference proteome</keyword>
<sequence length="301" mass="34794">MGERWELRTGLGKVFWGQTESLHLVDVINQTDAIEAIDGEDKLGQPMVNLSLIQDWGTTSLFILPYFRERTFAGPEGRPRFMLEVDTDNPIFESSDEEKNVDWAARWQHTLGRWEVGVSYFDGTSREPILVPEMSEEVALLRPFYPQMQQAGVDVLAVMGAWLLKFEGISRRTNVENYNALVGGFEYTKVGVFDSQFDLGWLVEYQYDGRDNTLLTPSQNDIMFGSRIVYNDIDGTEILLGIVQDLDNTNSRSGFVEASSRINDNWKWRLDAWFFSSDSPEEPIYQYRRDDFVQLSMEFYF</sequence>
<protein>
    <submittedName>
        <fullName evidence="1">Uncharacterized protein</fullName>
    </submittedName>
</protein>
<dbReference type="EMBL" id="BAEN01000008">
    <property type="protein sequence ID" value="GAC12867.1"/>
    <property type="molecule type" value="Genomic_DNA"/>
</dbReference>
<reference evidence="1 2" key="1">
    <citation type="journal article" date="2017" name="Antonie Van Leeuwenhoek">
        <title>Rhizobium rhizosphaerae sp. nov., a novel species isolated from rice rhizosphere.</title>
        <authorList>
            <person name="Zhao J.J."/>
            <person name="Zhang J."/>
            <person name="Zhang R.J."/>
            <person name="Zhang C.W."/>
            <person name="Yin H.Q."/>
            <person name="Zhang X.X."/>
        </authorList>
    </citation>
    <scope>NUCLEOTIDE SEQUENCE [LARGE SCALE GENOMIC DNA]</scope>
    <source>
        <strain evidence="1 2">E3</strain>
    </source>
</reference>
<evidence type="ECO:0000313" key="1">
    <source>
        <dbReference type="EMBL" id="GAC12867.1"/>
    </source>
</evidence>
<dbReference type="STRING" id="1127673.GLIP_0213"/>
<name>K6Y3N7_9ALTE</name>
<dbReference type="AlphaFoldDB" id="K6Y3N7"/>
<comment type="caution">
    <text evidence="1">The sequence shown here is derived from an EMBL/GenBank/DDBJ whole genome shotgun (WGS) entry which is preliminary data.</text>
</comment>
<dbReference type="Proteomes" id="UP000006334">
    <property type="component" value="Unassembled WGS sequence"/>
</dbReference>
<evidence type="ECO:0000313" key="2">
    <source>
        <dbReference type="Proteomes" id="UP000006334"/>
    </source>
</evidence>